<sequence>MTPRQPLTTELEHLNFEIKNMGKLAYDAVDRSLQAMNLQDLGLAESVILSDRDINLCETRLDERVVNVIALQQPVATDLRKVIACIKVGTDLERIGDLAVEVAKSVTQIEGQDLATEVKTLDQMGKDALEMIVQSLASFQTLDASKALELEKMDNQLDQQYKQMIHTMMSHARVDQTTAPQLLQLAYILRSIERIGDHCTNISEQVLFIEKGERYDLNP</sequence>
<evidence type="ECO:0000256" key="6">
    <source>
        <dbReference type="ARBA" id="ARBA00022592"/>
    </source>
</evidence>
<keyword evidence="5 7" id="KW-0963">Cytoplasm</keyword>
<evidence type="ECO:0000313" key="9">
    <source>
        <dbReference type="EMBL" id="AXF55887.1"/>
    </source>
</evidence>
<evidence type="ECO:0000259" key="8">
    <source>
        <dbReference type="Pfam" id="PF01895"/>
    </source>
</evidence>
<evidence type="ECO:0000256" key="3">
    <source>
        <dbReference type="ARBA" id="ARBA00011738"/>
    </source>
</evidence>
<dbReference type="GO" id="GO:0045936">
    <property type="term" value="P:negative regulation of phosphate metabolic process"/>
    <property type="evidence" value="ECO:0007669"/>
    <property type="project" value="InterPro"/>
</dbReference>
<dbReference type="PANTHER" id="PTHR42930:SF3">
    <property type="entry name" value="PHOSPHATE-SPECIFIC TRANSPORT SYSTEM ACCESSORY PROTEIN PHOU"/>
    <property type="match status" value="1"/>
</dbReference>
<organism evidence="9 10">
    <name type="scientific">Salicibibacter kimchii</name>
    <dbReference type="NCBI Taxonomy" id="2099786"/>
    <lineage>
        <taxon>Bacteria</taxon>
        <taxon>Bacillati</taxon>
        <taxon>Bacillota</taxon>
        <taxon>Bacilli</taxon>
        <taxon>Bacillales</taxon>
        <taxon>Bacillaceae</taxon>
        <taxon>Salicibibacter</taxon>
    </lineage>
</organism>
<reference evidence="9 10" key="1">
    <citation type="journal article" date="2018" name="J. Microbiol.">
        <title>Salicibibacter kimchii gen. nov., sp. nov., a moderately halophilic and alkalitolerant bacterium in the family Bacillaceae, isolated from kimchi.</title>
        <authorList>
            <person name="Jang J.Y."/>
            <person name="Oh Y.J."/>
            <person name="Lim S.K."/>
            <person name="Park H.K."/>
            <person name="Lee C."/>
            <person name="Kim J.Y."/>
            <person name="Lee M.A."/>
            <person name="Choi H.J."/>
        </authorList>
    </citation>
    <scope>NUCLEOTIDE SEQUENCE [LARGE SCALE GENOMIC DNA]</scope>
    <source>
        <strain evidence="9 10">NKC1-1</strain>
    </source>
</reference>
<evidence type="ECO:0000256" key="1">
    <source>
        <dbReference type="ARBA" id="ARBA00004496"/>
    </source>
</evidence>
<keyword evidence="6 7" id="KW-0592">Phosphate transport</keyword>
<proteinExistence type="inferred from homology"/>
<dbReference type="NCBIfam" id="TIGR02135">
    <property type="entry name" value="phoU_full"/>
    <property type="match status" value="1"/>
</dbReference>
<dbReference type="PIRSF" id="PIRSF003107">
    <property type="entry name" value="PhoU"/>
    <property type="match status" value="1"/>
</dbReference>
<evidence type="ECO:0000256" key="5">
    <source>
        <dbReference type="ARBA" id="ARBA00022490"/>
    </source>
</evidence>
<dbReference type="InterPro" id="IPR028366">
    <property type="entry name" value="PhoU"/>
</dbReference>
<dbReference type="GO" id="GO:0005737">
    <property type="term" value="C:cytoplasm"/>
    <property type="evidence" value="ECO:0007669"/>
    <property type="project" value="UniProtKB-SubCell"/>
</dbReference>
<comment type="subcellular location">
    <subcellularLocation>
        <location evidence="1 7">Cytoplasm</location>
    </subcellularLocation>
</comment>
<evidence type="ECO:0000313" key="10">
    <source>
        <dbReference type="Proteomes" id="UP000252100"/>
    </source>
</evidence>
<dbReference type="RefSeq" id="WP_114372174.1">
    <property type="nucleotide sequence ID" value="NZ_CP031092.1"/>
</dbReference>
<keyword evidence="10" id="KW-1185">Reference proteome</keyword>
<accession>A0A345BY56</accession>
<evidence type="ECO:0000256" key="4">
    <source>
        <dbReference type="ARBA" id="ARBA00022448"/>
    </source>
</evidence>
<dbReference type="SUPFAM" id="SSF109755">
    <property type="entry name" value="PhoU-like"/>
    <property type="match status" value="1"/>
</dbReference>
<comment type="function">
    <text evidence="7">Plays a role in the regulation of phosphate uptake.</text>
</comment>
<dbReference type="InterPro" id="IPR026022">
    <property type="entry name" value="PhoU_dom"/>
</dbReference>
<dbReference type="Proteomes" id="UP000252100">
    <property type="component" value="Chromosome"/>
</dbReference>
<feature type="domain" description="PhoU" evidence="8">
    <location>
        <begin position="18"/>
        <end position="106"/>
    </location>
</feature>
<evidence type="ECO:0000256" key="7">
    <source>
        <dbReference type="PIRNR" id="PIRNR003107"/>
    </source>
</evidence>
<dbReference type="GO" id="GO:0030643">
    <property type="term" value="P:intracellular phosphate ion homeostasis"/>
    <property type="evidence" value="ECO:0007669"/>
    <property type="project" value="InterPro"/>
</dbReference>
<feature type="domain" description="PhoU" evidence="8">
    <location>
        <begin position="121"/>
        <end position="206"/>
    </location>
</feature>
<dbReference type="Gene3D" id="1.20.58.220">
    <property type="entry name" value="Phosphate transport system protein phou homolog 2, domain 2"/>
    <property type="match status" value="1"/>
</dbReference>
<dbReference type="FunFam" id="1.20.58.220:FF:000004">
    <property type="entry name" value="Phosphate-specific transport system accessory protein PhoU"/>
    <property type="match status" value="1"/>
</dbReference>
<protein>
    <recommendedName>
        <fullName evidence="7">Phosphate-specific transport system accessory protein PhoU</fullName>
    </recommendedName>
</protein>
<keyword evidence="4 7" id="KW-0813">Transport</keyword>
<dbReference type="PANTHER" id="PTHR42930">
    <property type="entry name" value="PHOSPHATE-SPECIFIC TRANSPORT SYSTEM ACCESSORY PROTEIN PHOU"/>
    <property type="match status" value="1"/>
</dbReference>
<dbReference type="GO" id="GO:0006817">
    <property type="term" value="P:phosphate ion transport"/>
    <property type="evidence" value="ECO:0007669"/>
    <property type="project" value="UniProtKB-KW"/>
</dbReference>
<dbReference type="Pfam" id="PF01895">
    <property type="entry name" value="PhoU"/>
    <property type="match status" value="2"/>
</dbReference>
<dbReference type="InterPro" id="IPR038078">
    <property type="entry name" value="PhoU-like_sf"/>
</dbReference>
<comment type="subunit">
    <text evidence="3 7">Homodimer.</text>
</comment>
<gene>
    <name evidence="9" type="primary">phoU</name>
    <name evidence="9" type="ORF">DT065_07485</name>
</gene>
<comment type="similarity">
    <text evidence="2 7">Belongs to the PhoU family.</text>
</comment>
<dbReference type="OrthoDB" id="9814256at2"/>
<dbReference type="KEGG" id="rue:DT065_07485"/>
<dbReference type="AlphaFoldDB" id="A0A345BY56"/>
<name>A0A345BY56_9BACI</name>
<evidence type="ECO:0000256" key="2">
    <source>
        <dbReference type="ARBA" id="ARBA00008107"/>
    </source>
</evidence>
<dbReference type="EMBL" id="CP031092">
    <property type="protein sequence ID" value="AXF55887.1"/>
    <property type="molecule type" value="Genomic_DNA"/>
</dbReference>